<dbReference type="Gene3D" id="1.25.40.10">
    <property type="entry name" value="Tetratricopeptide repeat domain"/>
    <property type="match status" value="1"/>
</dbReference>
<dbReference type="InterPro" id="IPR056884">
    <property type="entry name" value="NPHP3-like_N"/>
</dbReference>
<dbReference type="PANTHER" id="PTHR10039:SF14">
    <property type="entry name" value="NACHT DOMAIN-CONTAINING PROTEIN"/>
    <property type="match status" value="1"/>
</dbReference>
<feature type="region of interest" description="Disordered" evidence="2">
    <location>
        <begin position="1"/>
        <end position="43"/>
    </location>
</feature>
<dbReference type="InterPro" id="IPR003779">
    <property type="entry name" value="CMD-like"/>
</dbReference>
<evidence type="ECO:0000313" key="6">
    <source>
        <dbReference type="Proteomes" id="UP000760494"/>
    </source>
</evidence>
<evidence type="ECO:0000256" key="2">
    <source>
        <dbReference type="SAM" id="MobiDB-lite"/>
    </source>
</evidence>
<feature type="domain" description="Nephrocystin 3-like N-terminal" evidence="4">
    <location>
        <begin position="430"/>
        <end position="574"/>
    </location>
</feature>
<reference evidence="5" key="1">
    <citation type="submission" date="2019-05" db="EMBL/GenBank/DDBJ databases">
        <authorList>
            <person name="Piombo E."/>
        </authorList>
    </citation>
    <scope>NUCLEOTIDE SEQUENCE</scope>
    <source>
        <strain evidence="5">C2S</strain>
    </source>
</reference>
<gene>
    <name evidence="5" type="ORF">C2S_4225</name>
</gene>
<dbReference type="PANTHER" id="PTHR10039">
    <property type="entry name" value="AMELOGENIN"/>
    <property type="match status" value="1"/>
</dbReference>
<evidence type="ECO:0000256" key="1">
    <source>
        <dbReference type="ARBA" id="ARBA00022737"/>
    </source>
</evidence>
<comment type="caution">
    <text evidence="5">The sequence shown here is derived from an EMBL/GenBank/DDBJ whole genome shotgun (WGS) entry which is preliminary data.</text>
</comment>
<protein>
    <recommendedName>
        <fullName evidence="7">Separase</fullName>
    </recommendedName>
</protein>
<dbReference type="InterPro" id="IPR029032">
    <property type="entry name" value="AhpD-like"/>
</dbReference>
<keyword evidence="1" id="KW-0677">Repeat</keyword>
<evidence type="ECO:0000259" key="4">
    <source>
        <dbReference type="Pfam" id="PF24883"/>
    </source>
</evidence>
<dbReference type="Gene3D" id="1.20.1290.10">
    <property type="entry name" value="AhpD-like"/>
    <property type="match status" value="1"/>
</dbReference>
<evidence type="ECO:0000313" key="5">
    <source>
        <dbReference type="EMBL" id="VTT60662.1"/>
    </source>
</evidence>
<dbReference type="EMBL" id="CABFJX010000046">
    <property type="protein sequence ID" value="VTT60662.1"/>
    <property type="molecule type" value="Genomic_DNA"/>
</dbReference>
<dbReference type="GO" id="GO:0051920">
    <property type="term" value="F:peroxiredoxin activity"/>
    <property type="evidence" value="ECO:0007669"/>
    <property type="project" value="InterPro"/>
</dbReference>
<dbReference type="Pfam" id="PF24883">
    <property type="entry name" value="NPHP3_N"/>
    <property type="match status" value="1"/>
</dbReference>
<name>A0A9Q9U8D2_FUSFU</name>
<organism evidence="5 6">
    <name type="scientific">Fusarium fujikuroi</name>
    <name type="common">Bakanae and foot rot disease fungus</name>
    <name type="synonym">Gibberella fujikuroi</name>
    <dbReference type="NCBI Taxonomy" id="5127"/>
    <lineage>
        <taxon>Eukaryota</taxon>
        <taxon>Fungi</taxon>
        <taxon>Dikarya</taxon>
        <taxon>Ascomycota</taxon>
        <taxon>Pezizomycotina</taxon>
        <taxon>Sordariomycetes</taxon>
        <taxon>Hypocreomycetidae</taxon>
        <taxon>Hypocreales</taxon>
        <taxon>Nectriaceae</taxon>
        <taxon>Fusarium</taxon>
        <taxon>Fusarium fujikuroi species complex</taxon>
    </lineage>
</organism>
<evidence type="ECO:0008006" key="7">
    <source>
        <dbReference type="Google" id="ProtNLM"/>
    </source>
</evidence>
<sequence>MLQSPQAEEVAPQLAKAAEPLVDITELGPESPSEGSEHSEENVQPVQDSHFVFDDEVDTSEADLTIDTVLDRRLQTRPAPLRPQGRRSISGQQNRNVSHGSQGFDNSLVKNDADSTTIRRVHISLPKRNSRNDSQPLSARRTMSSETTTTSGSFIGRRAVSSQSNKALSTEDRMVRAYSSLRELRMTCALPASRERVTIHHVFDLIDKTRMRLVPHQWSLVDRRLKQVQSSAERIADFVALMKNHGSDAESVASMFYSSCELALSMQGKLTSASAALDNLLAVFHRASVTIQHVRASVPEGVSSDKLYSCLSKVLQSLQQICLGFIDILDEINKAGSRTSSSLILQIEQYFEADLASLSLAAHSACEELWILSLKDSSLGTCHGPVQDWLNGSGHGHCSHGFSRGHHGSKHGHSFVFDCVEPVVVQFFKTPSRLLLVAGDAGYGEQELVSNIIERLQLSLSLDAKLLRASVSSATQGSSSVRLLKALLFQLLDQSIGDTGLLDAINTVRKRSETESAEKTEDLLWELLSDRCSKASGNVAIVINTIDSHGTDGSSKFLAKLQALTSKCENIRCLALADADSARSISGTQIYTLSRMDIRRNARSFMQMALSTSAILSFLSAEMKRELQKHIAERQWTSLLEAKLILRLLEAEHDLGRMTDIICKTPKTVQGILDSMLLKIDYSNPDMQSLLSWLLVGKRPIQVDEMERYGSVTMSNWLRRIRSGRSVSSNSPLASIITIRSGRIQFVDSVVQAKMHHLAIHGKIALSLNLAHRRVAIDCLEHAKKHLQQDKVDIVFQNVSQTQWATAASYKDFDPLMAYAARNWYEHYEKSLSSSEKLSRHLPVDVSSKMSDSVLMALAEWHFLRSEGDSITTNKQLTRILSLRKAAFGANAKSVIQTLINLAHSDLRHTVSIERLVEAFEAAILTFEDPSPQATAGAKYIMSLVKPHTTLSSKSSKVYKYLWRVLRAELGESHDQTLAVAQRLAELYKAEMRFAEAAEILHDMYVACCRTRGLFASKTLDLFHVLIDALEHADDMAAAQQLCQDVFDAAPTLETWTDAALSAITRIVRHYQDRGMSSASKGALQQLWSLLQGQLNKENNNHGAILVAFTSVTLQLATKLRDLSLEKEASTTLVSFWTSVSRFVTTDRRCEVTTLVNLREIAQLLLRLEKNQEALSILRVLYEIHQLPSHDHFDEMLQVYSALIVCYKGVKNPIEDFLWLNILDSILHSTHGHGDIGSDTVFLCRDLAHLHRSRKEWKAAISICRKSLEVLWPQVLIDGGKLHLPKTFTRERVEIAIIMAQMYKLTEQVTQGDVLIQSIVKCCKSSVLLWQSSSQDIALILSGALEDAGLHLEALEFWKSIVGDCRTHLGHSHSFTLHVAAAIVRLSLHLGTVIEDDDDICDCFDEEPDEDDVASIIVLIEGLLALCKSQRGKGKRESYTILLRRYERLWSYYADLRHHVSMDAARGFEIYIGYSQTLLSVGSVSIAVRLARKLRTIMLSDLGRQDIWYLKASLELTKLLEMDDTTLREAVDIYDELNEICLGLSGSDDAFIEILRIIEERLSVLMSSKPLLHDRAEIILIKSWRQCAKKHGYGHERSISSLKKVIDFWVVNLTVENKKQATVTLEEVILGVLKKETSPRKLFHLAEHFSTMYKLLGISHGNLAFLQTIRSEIARLQQPQGLCGQAYLENKHKRSVTYDRRCLVLVYAMEELSRKKTESLFGDILTRVVAETALYEAWLRAGQQNDQLGSLLTTGSRLIQHLEAYHLRSEASGIQEELWKLFCRMLDRPEGKGSSTYHLFQAILTSSSEQDISASLLEDAFGLIQQMGDAGSHKACFYLSQWVFEYSESGADSDDSSSALILLKLSTLLYKISEIEGDVSLSGLIEELATQLGVLAMSYTSDIDLSVLSVSHLTCILSIAGKQNDYITLKRILELLWNSRDHYDFNLEPTTTIAIGKRLAEVHFACGEHNTAFTLLEDISYNLKDVYGANHPMAMSCMRLLASMHESLGHRTSAIDIRFLMLKDAATWEDDLTSPGSQDEAVAFYLDQLQFLRSGYATVGQDYSWHLEQNMDYLEEITSKVKQLISVSSSSYDVGDILDLGAWAGLDEVEVNEDALDVCSTLWHLHPTFCPQSQIMSQNQEFSEGFKKGLKVRGEVLGEEYVSKAVASLDNEYWKPAQELITEYAWGNVWTRPGLDRKQRSLLTLAFLTAQKAWPELTLHTKGAMRNGLTEIEIREAVLQSMIYLGAPVGLEAMRIQNVTEFSYVTLNEGVNVFDESAAAKTYQNVLETALKQPGARRVYTGVEVENPSTLWLFLDWETLEDHENYPKTADHGPIIESLKPIVGFSKSINKHVTLTPFPPEDVLNKDCSPVTEVLLAFFPSDYDVASRATATRRLEEFTGVALKTSRDWRGISYGWSVENDVPIRGEEGKTGSMLAAFIGWPSVEAHQKFRETDDFKQNIGLLREIPGLLKLAAFHVSCVSKEAEGLSERDAEKAHEHSHDHGGGCC</sequence>
<feature type="domain" description="Carboxymuconolactone decarboxylase-like" evidence="3">
    <location>
        <begin position="2177"/>
        <end position="2256"/>
    </location>
</feature>
<dbReference type="SUPFAM" id="SSF54909">
    <property type="entry name" value="Dimeric alpha+beta barrel"/>
    <property type="match status" value="1"/>
</dbReference>
<feature type="region of interest" description="Disordered" evidence="2">
    <location>
        <begin position="69"/>
        <end position="169"/>
    </location>
</feature>
<dbReference type="InterPro" id="IPR011008">
    <property type="entry name" value="Dimeric_a/b-barrel"/>
</dbReference>
<dbReference type="Gene3D" id="3.30.70.100">
    <property type="match status" value="2"/>
</dbReference>
<feature type="compositionally biased region" description="Polar residues" evidence="2">
    <location>
        <begin position="87"/>
        <end position="118"/>
    </location>
</feature>
<dbReference type="Proteomes" id="UP000760494">
    <property type="component" value="Unassembled WGS sequence"/>
</dbReference>
<dbReference type="Pfam" id="PF02627">
    <property type="entry name" value="CMD"/>
    <property type="match status" value="1"/>
</dbReference>
<dbReference type="SUPFAM" id="SSF69118">
    <property type="entry name" value="AhpD-like"/>
    <property type="match status" value="1"/>
</dbReference>
<dbReference type="InterPro" id="IPR011990">
    <property type="entry name" value="TPR-like_helical_dom_sf"/>
</dbReference>
<feature type="compositionally biased region" description="Low complexity" evidence="2">
    <location>
        <begin position="138"/>
        <end position="153"/>
    </location>
</feature>
<proteinExistence type="predicted"/>
<accession>A0A9Q9U8D2</accession>
<evidence type="ECO:0000259" key="3">
    <source>
        <dbReference type="Pfam" id="PF02627"/>
    </source>
</evidence>